<dbReference type="SMART" id="SM00401">
    <property type="entry name" value="ZnF_GATA"/>
    <property type="match status" value="1"/>
</dbReference>
<gene>
    <name evidence="12" type="ORF">ACJIZ3_017998</name>
</gene>
<evidence type="ECO:0000259" key="11">
    <source>
        <dbReference type="PROSITE" id="PS50114"/>
    </source>
</evidence>
<evidence type="ECO:0000256" key="5">
    <source>
        <dbReference type="ARBA" id="ARBA00023015"/>
    </source>
</evidence>
<dbReference type="Gene3D" id="3.30.50.10">
    <property type="entry name" value="Erythroid Transcription Factor GATA-1, subunit A"/>
    <property type="match status" value="1"/>
</dbReference>
<dbReference type="InterPro" id="IPR000679">
    <property type="entry name" value="Znf_GATA"/>
</dbReference>
<evidence type="ECO:0000256" key="6">
    <source>
        <dbReference type="ARBA" id="ARBA00023125"/>
    </source>
</evidence>
<dbReference type="EMBL" id="JBJXBP010000005">
    <property type="protein sequence ID" value="KAL3829196.1"/>
    <property type="molecule type" value="Genomic_DNA"/>
</dbReference>
<reference evidence="12 13" key="1">
    <citation type="submission" date="2024-12" db="EMBL/GenBank/DDBJ databases">
        <title>The unique morphological basis and parallel evolutionary history of personate flowers in Penstemon.</title>
        <authorList>
            <person name="Depatie T.H."/>
            <person name="Wessinger C.A."/>
        </authorList>
    </citation>
    <scope>NUCLEOTIDE SEQUENCE [LARGE SCALE GENOMIC DNA]</scope>
    <source>
        <strain evidence="12">WTNN_2</strain>
        <tissue evidence="12">Leaf</tissue>
    </source>
</reference>
<dbReference type="PROSITE" id="PS50114">
    <property type="entry name" value="GATA_ZN_FINGER_2"/>
    <property type="match status" value="1"/>
</dbReference>
<dbReference type="Pfam" id="PF00320">
    <property type="entry name" value="GATA"/>
    <property type="match status" value="1"/>
</dbReference>
<keyword evidence="8" id="KW-0804">Transcription</keyword>
<evidence type="ECO:0000256" key="4">
    <source>
        <dbReference type="ARBA" id="ARBA00022833"/>
    </source>
</evidence>
<evidence type="ECO:0000256" key="1">
    <source>
        <dbReference type="ARBA" id="ARBA00005694"/>
    </source>
</evidence>
<protein>
    <recommendedName>
        <fullName evidence="11">GATA-type domain-containing protein</fullName>
    </recommendedName>
</protein>
<sequence length="272" mass="29825">MDTVKPGICWNGVTGDEEFETILNILDFPMESLEGDGFVGDWDASNLGPIPLDVLMGPPEMPHGKNNQFVPQPIDITPEQKPQLPILPSSGVHAHPHAVFQTQSPVSVLESSVRSCSGGKKPGISIPVRTRSKRARPSGTSPWLSMSPILSNKSSRKNKELQLPSASSAAANKKCTHCEITKTPQWREGPLGPKTLCNACGVRYRSGRLFPEYRPAASPTFVPKLHSNSHKKVIEMRNKAKVHAATTTEEEAQMSPQPEFVPMSSYLFDLMY</sequence>
<evidence type="ECO:0000313" key="13">
    <source>
        <dbReference type="Proteomes" id="UP001634393"/>
    </source>
</evidence>
<dbReference type="Proteomes" id="UP001634393">
    <property type="component" value="Unassembled WGS sequence"/>
</dbReference>
<dbReference type="AlphaFoldDB" id="A0ABD3SXZ1"/>
<keyword evidence="13" id="KW-1185">Reference proteome</keyword>
<dbReference type="SUPFAM" id="SSF57716">
    <property type="entry name" value="Glucocorticoid receptor-like (DNA-binding domain)"/>
    <property type="match status" value="1"/>
</dbReference>
<dbReference type="PANTHER" id="PTHR45658">
    <property type="entry name" value="GATA TRANSCRIPTION FACTOR"/>
    <property type="match status" value="1"/>
</dbReference>
<keyword evidence="4" id="KW-0862">Zinc</keyword>
<feature type="compositionally biased region" description="Polar residues" evidence="10">
    <location>
        <begin position="138"/>
        <end position="153"/>
    </location>
</feature>
<accession>A0ABD3SXZ1</accession>
<feature type="domain" description="GATA-type" evidence="11">
    <location>
        <begin position="169"/>
        <end position="205"/>
    </location>
</feature>
<keyword evidence="2" id="KW-0479">Metal-binding</keyword>
<evidence type="ECO:0000256" key="2">
    <source>
        <dbReference type="ARBA" id="ARBA00022723"/>
    </source>
</evidence>
<feature type="region of interest" description="Disordered" evidence="10">
    <location>
        <begin position="131"/>
        <end position="168"/>
    </location>
</feature>
<dbReference type="InterPro" id="IPR051140">
    <property type="entry name" value="GATA_TF"/>
</dbReference>
<dbReference type="GO" id="GO:0008270">
    <property type="term" value="F:zinc ion binding"/>
    <property type="evidence" value="ECO:0007669"/>
    <property type="project" value="UniProtKB-KW"/>
</dbReference>
<comment type="caution">
    <text evidence="12">The sequence shown here is derived from an EMBL/GenBank/DDBJ whole genome shotgun (WGS) entry which is preliminary data.</text>
</comment>
<evidence type="ECO:0000256" key="3">
    <source>
        <dbReference type="ARBA" id="ARBA00022771"/>
    </source>
</evidence>
<keyword evidence="5" id="KW-0805">Transcription regulation</keyword>
<evidence type="ECO:0000256" key="9">
    <source>
        <dbReference type="PROSITE-ProRule" id="PRU00094"/>
    </source>
</evidence>
<organism evidence="12 13">
    <name type="scientific">Penstemon smallii</name>
    <dbReference type="NCBI Taxonomy" id="265156"/>
    <lineage>
        <taxon>Eukaryota</taxon>
        <taxon>Viridiplantae</taxon>
        <taxon>Streptophyta</taxon>
        <taxon>Embryophyta</taxon>
        <taxon>Tracheophyta</taxon>
        <taxon>Spermatophyta</taxon>
        <taxon>Magnoliopsida</taxon>
        <taxon>eudicotyledons</taxon>
        <taxon>Gunneridae</taxon>
        <taxon>Pentapetalae</taxon>
        <taxon>asterids</taxon>
        <taxon>lamiids</taxon>
        <taxon>Lamiales</taxon>
        <taxon>Plantaginaceae</taxon>
        <taxon>Cheloneae</taxon>
        <taxon>Penstemon</taxon>
    </lineage>
</organism>
<proteinExistence type="inferred from homology"/>
<dbReference type="FunFam" id="3.30.50.10:FF:000018">
    <property type="entry name" value="GATA transcription factor"/>
    <property type="match status" value="1"/>
</dbReference>
<dbReference type="PROSITE" id="PS00344">
    <property type="entry name" value="GATA_ZN_FINGER_1"/>
    <property type="match status" value="1"/>
</dbReference>
<keyword evidence="7" id="KW-0010">Activator</keyword>
<keyword evidence="3 9" id="KW-0863">Zinc-finger</keyword>
<name>A0ABD3SXZ1_9LAMI</name>
<evidence type="ECO:0000256" key="10">
    <source>
        <dbReference type="SAM" id="MobiDB-lite"/>
    </source>
</evidence>
<evidence type="ECO:0000256" key="8">
    <source>
        <dbReference type="ARBA" id="ARBA00023163"/>
    </source>
</evidence>
<evidence type="ECO:0000256" key="7">
    <source>
        <dbReference type="ARBA" id="ARBA00023159"/>
    </source>
</evidence>
<dbReference type="InterPro" id="IPR013088">
    <property type="entry name" value="Znf_NHR/GATA"/>
</dbReference>
<dbReference type="CDD" id="cd00202">
    <property type="entry name" value="ZnF_GATA"/>
    <property type="match status" value="1"/>
</dbReference>
<dbReference type="PANTHER" id="PTHR45658:SF134">
    <property type="entry name" value="GATA TYPE ZINC FINGER TRANSCRIPTION FACTOR FAMILY PROTEIN"/>
    <property type="match status" value="1"/>
</dbReference>
<keyword evidence="6" id="KW-0238">DNA-binding</keyword>
<comment type="similarity">
    <text evidence="1">Belongs to the type IV zinc-finger family. Class A subfamily.</text>
</comment>
<evidence type="ECO:0000313" key="12">
    <source>
        <dbReference type="EMBL" id="KAL3829196.1"/>
    </source>
</evidence>
<dbReference type="GO" id="GO:0003677">
    <property type="term" value="F:DNA binding"/>
    <property type="evidence" value="ECO:0007669"/>
    <property type="project" value="UniProtKB-KW"/>
</dbReference>